<dbReference type="InterPro" id="IPR011009">
    <property type="entry name" value="Kinase-like_dom_sf"/>
</dbReference>
<accession>A0A0K0FU54</accession>
<dbReference type="FunFam" id="3.30.200.20:FF:000042">
    <property type="entry name" value="Aurora kinase A"/>
    <property type="match status" value="1"/>
</dbReference>
<evidence type="ECO:0000256" key="8">
    <source>
        <dbReference type="ARBA" id="ARBA00048679"/>
    </source>
</evidence>
<evidence type="ECO:0000313" key="16">
    <source>
        <dbReference type="WBParaSite" id="SVE_1586600.1"/>
    </source>
</evidence>
<evidence type="ECO:0000256" key="5">
    <source>
        <dbReference type="ARBA" id="ARBA00022777"/>
    </source>
</evidence>
<evidence type="ECO:0000256" key="2">
    <source>
        <dbReference type="ARBA" id="ARBA00022527"/>
    </source>
</evidence>
<evidence type="ECO:0000256" key="1">
    <source>
        <dbReference type="ARBA" id="ARBA00001946"/>
    </source>
</evidence>
<dbReference type="GO" id="GO:0004674">
    <property type="term" value="F:protein serine/threonine kinase activity"/>
    <property type="evidence" value="ECO:0007669"/>
    <property type="project" value="UniProtKB-KW"/>
</dbReference>
<keyword evidence="6 10" id="KW-0067">ATP-binding</keyword>
<name>A0A0K0FU54_STRVS</name>
<comment type="cofactor">
    <cofactor evidence="1">
        <name>Mg(2+)</name>
        <dbReference type="ChEBI" id="CHEBI:18420"/>
    </cofactor>
</comment>
<dbReference type="PANTHER" id="PTHR24350">
    <property type="entry name" value="SERINE/THREONINE-PROTEIN KINASE IAL-RELATED"/>
    <property type="match status" value="1"/>
</dbReference>
<comment type="similarity">
    <text evidence="13">Belongs to the protein kinase superfamily.</text>
</comment>
<dbReference type="PROSITE" id="PS00107">
    <property type="entry name" value="PROTEIN_KINASE_ATP"/>
    <property type="match status" value="1"/>
</dbReference>
<evidence type="ECO:0000256" key="11">
    <source>
        <dbReference type="PIRSR" id="PIRSR630616-3"/>
    </source>
</evidence>
<dbReference type="GO" id="GO:0005524">
    <property type="term" value="F:ATP binding"/>
    <property type="evidence" value="ECO:0007669"/>
    <property type="project" value="UniProtKB-UniRule"/>
</dbReference>
<feature type="domain" description="Protein kinase" evidence="14">
    <location>
        <begin position="29"/>
        <end position="282"/>
    </location>
</feature>
<feature type="cross-link" description="Glycyl lysine isopeptide (Lys-Gly) (interchain with G-Cter in SUMO2)" evidence="11">
    <location>
        <position position="154"/>
    </location>
</feature>
<reference evidence="16" key="2">
    <citation type="submission" date="2015-08" db="UniProtKB">
        <authorList>
            <consortium name="WormBaseParasite"/>
        </authorList>
    </citation>
    <scope>IDENTIFICATION</scope>
</reference>
<keyword evidence="5" id="KW-0418">Kinase</keyword>
<evidence type="ECO:0000256" key="12">
    <source>
        <dbReference type="PROSITE-ProRule" id="PRU10141"/>
    </source>
</evidence>
<reference evidence="15" key="1">
    <citation type="submission" date="2014-07" db="EMBL/GenBank/DDBJ databases">
        <authorList>
            <person name="Martin A.A"/>
            <person name="De Silva N."/>
        </authorList>
    </citation>
    <scope>NUCLEOTIDE SEQUENCE</scope>
</reference>
<dbReference type="SUPFAM" id="SSF56112">
    <property type="entry name" value="Protein kinase-like (PK-like)"/>
    <property type="match status" value="1"/>
</dbReference>
<dbReference type="Pfam" id="PF00069">
    <property type="entry name" value="Pkinase"/>
    <property type="match status" value="1"/>
</dbReference>
<dbReference type="PROSITE" id="PS00108">
    <property type="entry name" value="PROTEIN_KINASE_ST"/>
    <property type="match status" value="1"/>
</dbReference>
<feature type="binding site" evidence="10">
    <location>
        <position position="170"/>
    </location>
    <ligand>
        <name>ATP</name>
        <dbReference type="ChEBI" id="CHEBI:30616"/>
    </ligand>
</feature>
<dbReference type="WBParaSite" id="SVE_1586600.1">
    <property type="protein sequence ID" value="SVE_1586600.1"/>
    <property type="gene ID" value="SVE_1586600"/>
</dbReference>
<dbReference type="InterPro" id="IPR017441">
    <property type="entry name" value="Protein_kinase_ATP_BS"/>
</dbReference>
<keyword evidence="15" id="KW-1185">Reference proteome</keyword>
<organism evidence="15 16">
    <name type="scientific">Strongyloides venezuelensis</name>
    <name type="common">Threadworm</name>
    <dbReference type="NCBI Taxonomy" id="75913"/>
    <lineage>
        <taxon>Eukaryota</taxon>
        <taxon>Metazoa</taxon>
        <taxon>Ecdysozoa</taxon>
        <taxon>Nematoda</taxon>
        <taxon>Chromadorea</taxon>
        <taxon>Rhabditida</taxon>
        <taxon>Tylenchina</taxon>
        <taxon>Panagrolaimomorpha</taxon>
        <taxon>Strongyloidoidea</taxon>
        <taxon>Strongyloididae</taxon>
        <taxon>Strongyloides</taxon>
    </lineage>
</organism>
<keyword evidence="3" id="KW-0808">Transferase</keyword>
<keyword evidence="2 13" id="KW-0723">Serine/threonine-protein kinase</keyword>
<dbReference type="Proteomes" id="UP000035680">
    <property type="component" value="Unassembled WGS sequence"/>
</dbReference>
<dbReference type="InterPro" id="IPR030616">
    <property type="entry name" value="Aur-like"/>
</dbReference>
<evidence type="ECO:0000256" key="6">
    <source>
        <dbReference type="ARBA" id="ARBA00022840"/>
    </source>
</evidence>
<comment type="catalytic activity">
    <reaction evidence="7">
        <text>L-threonyl-[protein] + ATP = O-phospho-L-threonyl-[protein] + ADP + H(+)</text>
        <dbReference type="Rhea" id="RHEA:46608"/>
        <dbReference type="Rhea" id="RHEA-COMP:11060"/>
        <dbReference type="Rhea" id="RHEA-COMP:11605"/>
        <dbReference type="ChEBI" id="CHEBI:15378"/>
        <dbReference type="ChEBI" id="CHEBI:30013"/>
        <dbReference type="ChEBI" id="CHEBI:30616"/>
        <dbReference type="ChEBI" id="CHEBI:61977"/>
        <dbReference type="ChEBI" id="CHEBI:456216"/>
        <dbReference type="EC" id="2.7.11.1"/>
    </reaction>
</comment>
<dbReference type="AlphaFoldDB" id="A0A0K0FU54"/>
<dbReference type="PROSITE" id="PS50011">
    <property type="entry name" value="PROTEIN_KINASE_DOM"/>
    <property type="match status" value="1"/>
</dbReference>
<protein>
    <submittedName>
        <fullName evidence="16">Aurora kinase</fullName>
    </submittedName>
</protein>
<evidence type="ECO:0000259" key="14">
    <source>
        <dbReference type="PROSITE" id="PS50011"/>
    </source>
</evidence>
<dbReference type="InterPro" id="IPR000719">
    <property type="entry name" value="Prot_kinase_dom"/>
</dbReference>
<dbReference type="PIRSF" id="PIRSF000654">
    <property type="entry name" value="Integrin-linked_kinase"/>
    <property type="match status" value="1"/>
</dbReference>
<dbReference type="STRING" id="75913.A0A0K0FU54"/>
<feature type="binding site" evidence="10 12">
    <location>
        <position position="58"/>
    </location>
    <ligand>
        <name>ATP</name>
        <dbReference type="ChEBI" id="CHEBI:30616"/>
    </ligand>
</feature>
<dbReference type="InterPro" id="IPR008271">
    <property type="entry name" value="Ser/Thr_kinase_AS"/>
</dbReference>
<evidence type="ECO:0000313" key="15">
    <source>
        <dbReference type="Proteomes" id="UP000035680"/>
    </source>
</evidence>
<dbReference type="Gene3D" id="3.30.200.20">
    <property type="entry name" value="Phosphorylase Kinase, domain 1"/>
    <property type="match status" value="1"/>
</dbReference>
<comment type="catalytic activity">
    <reaction evidence="8">
        <text>L-seryl-[protein] + ATP = O-phospho-L-seryl-[protein] + ADP + H(+)</text>
        <dbReference type="Rhea" id="RHEA:17989"/>
        <dbReference type="Rhea" id="RHEA-COMP:9863"/>
        <dbReference type="Rhea" id="RHEA-COMP:11604"/>
        <dbReference type="ChEBI" id="CHEBI:15378"/>
        <dbReference type="ChEBI" id="CHEBI:29999"/>
        <dbReference type="ChEBI" id="CHEBI:30616"/>
        <dbReference type="ChEBI" id="CHEBI:83421"/>
        <dbReference type="ChEBI" id="CHEBI:456216"/>
        <dbReference type="EC" id="2.7.11.1"/>
    </reaction>
</comment>
<evidence type="ECO:0000256" key="3">
    <source>
        <dbReference type="ARBA" id="ARBA00022679"/>
    </source>
</evidence>
<evidence type="ECO:0000256" key="13">
    <source>
        <dbReference type="RuleBase" id="RU000304"/>
    </source>
</evidence>
<evidence type="ECO:0000256" key="10">
    <source>
        <dbReference type="PIRSR" id="PIRSR630616-2"/>
    </source>
</evidence>
<dbReference type="SMART" id="SM00220">
    <property type="entry name" value="S_TKc"/>
    <property type="match status" value="1"/>
</dbReference>
<dbReference type="FunFam" id="1.10.510.10:FF:000571">
    <property type="entry name" value="Maternal embryonic leucine zipper kinase"/>
    <property type="match status" value="1"/>
</dbReference>
<feature type="binding site" evidence="10">
    <location>
        <begin position="156"/>
        <end position="157"/>
    </location>
    <ligand>
        <name>ATP</name>
        <dbReference type="ChEBI" id="CHEBI:30616"/>
    </ligand>
</feature>
<evidence type="ECO:0000256" key="9">
    <source>
        <dbReference type="PIRSR" id="PIRSR630616-1"/>
    </source>
</evidence>
<keyword evidence="4 10" id="KW-0547">Nucleotide-binding</keyword>
<dbReference type="Gene3D" id="1.10.510.10">
    <property type="entry name" value="Transferase(Phosphotransferase) domain 1"/>
    <property type="match status" value="1"/>
</dbReference>
<feature type="active site" description="Proton acceptor" evidence="9">
    <location>
        <position position="152"/>
    </location>
</feature>
<evidence type="ECO:0000256" key="7">
    <source>
        <dbReference type="ARBA" id="ARBA00047899"/>
    </source>
</evidence>
<proteinExistence type="inferred from homology"/>
<sequence>MTTKLDYYGVSEAPRRMSSDPKWLSMQDFEFGTFLGKGAFGSVCLVRHKRTHYPYAVKILFKSQIVDSDAEKHIANEIELQGRLDHPHIAKMKSWWQTSDKLFFLFEYCHWKTLFDVIREERQLKEKYALKLFSQIVSAVDFCHKHNIIHRDIKPENILLWRRDHAKLSDFGWSACSTPGVKNITICGTLEYMAPELVTEMGHDYRVDNWALGILLYETIHGSSPFASDDDKECKKNIIRGALRFYIEISQFVKDIVIGLTHRIPSKRMETKEIIRILEENL</sequence>
<evidence type="ECO:0000256" key="4">
    <source>
        <dbReference type="ARBA" id="ARBA00022741"/>
    </source>
</evidence>